<feature type="compositionally biased region" description="Low complexity" evidence="1">
    <location>
        <begin position="1638"/>
        <end position="1654"/>
    </location>
</feature>
<feature type="compositionally biased region" description="Basic and acidic residues" evidence="1">
    <location>
        <begin position="1233"/>
        <end position="1246"/>
    </location>
</feature>
<sequence length="1739" mass="192991">VGLYQPAVSVDLGTHSSAGNMEFHLQMHAVTISSEDITSRGILSELETNQELKATWGKWKTSLCFKAVSLTLCTIHPDDQRAVTHNILKRWSMSALLTSSVPSIWSNASPGSALEVSAAAFIIQLNSNSYVATRVLLRLLQEFFEFHKYRRHRPQQPVEICPEAWWQHAGRAVLQQRSQMFWNHLAPLSKKIEDRRKRRLQYIQVYLAFKYAGSRTRRAKAAALSQLEERLPLTEIAQFRWHACVQHASRPSVWRRLRARRGSRPVDEVVALEALHEVVGSRAILSMLSRDSPHCMQLNVAFPKVSLGVIIYNPVAQEVMMYDMSLLQLECRLEKNCVSHRPAGGAVTLLVSCEALRVSSGTQDGKALSVLESPPRLFGALQEETCEGQGSPPKPYSDLRVRTRQQRPETQSEAPGTRSFLELNFYNHTAEATALGALSRLSSQDDLKLGSAMAKRKTSFFTPSDTPRSGASTPKAGGCKGYKGGGHKGRPSLYVTTAAMDVIYTHQMLVGLKSFLGTKIPVTAAPKSTLVAEILESVNLTRAAYLKQSALHGVEAPSTRLRLSPGDIRIIVPSGWSEKGAWEGGGSDPAECDPSEDSELDDEEVADDVPRAFNKGNHRCIIGEVNVRCVLARASTDAVRKLRMEAPILDTWPLRFTFKEQEKVGPEPGTHEKITDVYLKASDLHIVASSLAYRETCNILLSREEDFGWLKQHQQPGMMSTWRTAYTGRHVASDFTEKLPATPGIEEPAALKQAQESSASADAPAPSSKQPMAVRREVVLGVELPRCTITVRCYNKTGQHHDAGRESRQSPRKAAEKGVSLLELTLEELALTHMITSSEQTTRFRVGTIVLVDCSAERRTTASQDFLCRRLPLNMLRRPTKIGSLRHAFQAWHLGVMKRNHKQGRYCKSSSLLFPLDPLSQMGGHITISPDSVAILLDINFMVLLAKLECIDDIMEVVSELRMPIRPPSAAPPPAAAAPTAPPRRRRDMLVKIMLTGMHMRLEMRKVQFASISLQDVHVDLRNCISKNTNEQRISVGDLQLNNLQPGSKYVSILQTDLVGTEQSLDLLMTHLEGDEYQPPRLMVQGSLTKFKVVAVMRFFKELTDFVKVCCAEVKQGSMPAQQVASPPKPPANRSPKKKLLLSFWVHSLMVDMPRTSVSKEKYILTANVMHVVLPAASGYISKVQHQAGCKSETEQTPHSDTVRSLASAAAFKFLDKLSFGEGNGASKGRRQGSGDHQQKKTERLPADSPMFCTDTSGKPGKILVNLDALHIRWSCGSPENTEEERRVVVGPQLAVLVERPPMQIRVLTHSLNLIFGDTQFSLLMAIIMENCREPSTFRPPAPPFLPVGEPRPSFPRPPAALNIPEDDSSKWEVHVDCNDFFAIIEADDEEEALRGVRACSPCVASLKMAHLKVLVAGHASGSLRIRVACDRLLIADIRHSSNNAVYIIKPQLEEPSSSAHVPERPNRSRSATVAGTMPDRVPEVEYDMGNEWGGSACSGEPEDGSLPWEPLGLHGDLPVNAETGTCLRGKETFGLEFVIKKKKITELPCMYLEVIMSNAQLVWPYGLDLSFVWALRDIYTHYFRQPTCWANPLTNGPTRWFFLNVVLQESSIFAPSELLSQILKSQEMRRDTETSHDSGSGDSSLSSDSLGSSATFRDDTMVGTARNQRESLMAQSLANKRIELSHRQGLKLMWKWLRVGWFMGGDGERTLKVNLCRTSASLQARLEDRPSPNLHPDA</sequence>
<proteinExistence type="predicted"/>
<dbReference type="Proteomes" id="UP001190700">
    <property type="component" value="Unassembled WGS sequence"/>
</dbReference>
<comment type="caution">
    <text evidence="2">The sequence shown here is derived from an EMBL/GenBank/DDBJ whole genome shotgun (WGS) entry which is preliminary data.</text>
</comment>
<evidence type="ECO:0000256" key="1">
    <source>
        <dbReference type="SAM" id="MobiDB-lite"/>
    </source>
</evidence>
<keyword evidence="3" id="KW-1185">Reference proteome</keyword>
<evidence type="ECO:0000313" key="2">
    <source>
        <dbReference type="EMBL" id="KAK3275585.1"/>
    </source>
</evidence>
<feature type="compositionally biased region" description="Low complexity" evidence="1">
    <location>
        <begin position="753"/>
        <end position="771"/>
    </location>
</feature>
<feature type="compositionally biased region" description="Polar residues" evidence="1">
    <location>
        <begin position="459"/>
        <end position="472"/>
    </location>
</feature>
<dbReference type="PANTHER" id="PTHR16166:SF143">
    <property type="entry name" value="PROTEIN SORTING-ASSOCIATED PROTEIN, PUTATIVE (DUF1162)-RELATED"/>
    <property type="match status" value="1"/>
</dbReference>
<feature type="region of interest" description="Disordered" evidence="1">
    <location>
        <begin position="1630"/>
        <end position="1662"/>
    </location>
</feature>
<dbReference type="PANTHER" id="PTHR16166">
    <property type="entry name" value="VACUOLAR PROTEIN SORTING-ASSOCIATED PROTEIN VPS13"/>
    <property type="match status" value="1"/>
</dbReference>
<evidence type="ECO:0000313" key="3">
    <source>
        <dbReference type="Proteomes" id="UP001190700"/>
    </source>
</evidence>
<dbReference type="GO" id="GO:0006623">
    <property type="term" value="P:protein targeting to vacuole"/>
    <property type="evidence" value="ECO:0007669"/>
    <property type="project" value="TreeGrafter"/>
</dbReference>
<dbReference type="EMBL" id="LGRX02007134">
    <property type="protein sequence ID" value="KAK3275585.1"/>
    <property type="molecule type" value="Genomic_DNA"/>
</dbReference>
<feature type="region of interest" description="Disordered" evidence="1">
    <location>
        <begin position="1223"/>
        <end position="1253"/>
    </location>
</feature>
<dbReference type="GO" id="GO:0045053">
    <property type="term" value="P:protein retention in Golgi apparatus"/>
    <property type="evidence" value="ECO:0007669"/>
    <property type="project" value="TreeGrafter"/>
</dbReference>
<dbReference type="InterPro" id="IPR026847">
    <property type="entry name" value="VPS13"/>
</dbReference>
<protein>
    <submittedName>
        <fullName evidence="2">Uncharacterized protein</fullName>
    </submittedName>
</protein>
<feature type="compositionally biased region" description="Acidic residues" evidence="1">
    <location>
        <begin position="590"/>
        <end position="603"/>
    </location>
</feature>
<feature type="region of interest" description="Disordered" evidence="1">
    <location>
        <begin position="750"/>
        <end position="771"/>
    </location>
</feature>
<feature type="non-terminal residue" evidence="2">
    <location>
        <position position="1"/>
    </location>
</feature>
<feature type="region of interest" description="Disordered" evidence="1">
    <location>
        <begin position="1456"/>
        <end position="1477"/>
    </location>
</feature>
<feature type="region of interest" description="Disordered" evidence="1">
    <location>
        <begin position="385"/>
        <end position="418"/>
    </location>
</feature>
<gene>
    <name evidence="2" type="ORF">CYMTET_16292</name>
</gene>
<feature type="region of interest" description="Disordered" evidence="1">
    <location>
        <begin position="459"/>
        <end position="484"/>
    </location>
</feature>
<organism evidence="2 3">
    <name type="scientific">Cymbomonas tetramitiformis</name>
    <dbReference type="NCBI Taxonomy" id="36881"/>
    <lineage>
        <taxon>Eukaryota</taxon>
        <taxon>Viridiplantae</taxon>
        <taxon>Chlorophyta</taxon>
        <taxon>Pyramimonadophyceae</taxon>
        <taxon>Pyramimonadales</taxon>
        <taxon>Pyramimonadaceae</taxon>
        <taxon>Cymbomonas</taxon>
    </lineage>
</organism>
<feature type="region of interest" description="Disordered" evidence="1">
    <location>
        <begin position="580"/>
        <end position="603"/>
    </location>
</feature>
<accession>A0AAE0L8G9</accession>
<reference evidence="2 3" key="1">
    <citation type="journal article" date="2015" name="Genome Biol. Evol.">
        <title>Comparative Genomics of a Bacterivorous Green Alga Reveals Evolutionary Causalities and Consequences of Phago-Mixotrophic Mode of Nutrition.</title>
        <authorList>
            <person name="Burns J.A."/>
            <person name="Paasch A."/>
            <person name="Narechania A."/>
            <person name="Kim E."/>
        </authorList>
    </citation>
    <scope>NUCLEOTIDE SEQUENCE [LARGE SCALE GENOMIC DNA]</scope>
    <source>
        <strain evidence="2 3">PLY_AMNH</strain>
    </source>
</reference>
<name>A0AAE0L8G9_9CHLO</name>